<evidence type="ECO:0000313" key="3">
    <source>
        <dbReference type="Proteomes" id="UP000070133"/>
    </source>
</evidence>
<accession>A0A139GX14</accession>
<organism evidence="2 3">
    <name type="scientific">Pseudocercospora eumusae</name>
    <dbReference type="NCBI Taxonomy" id="321146"/>
    <lineage>
        <taxon>Eukaryota</taxon>
        <taxon>Fungi</taxon>
        <taxon>Dikarya</taxon>
        <taxon>Ascomycota</taxon>
        <taxon>Pezizomycotina</taxon>
        <taxon>Dothideomycetes</taxon>
        <taxon>Dothideomycetidae</taxon>
        <taxon>Mycosphaerellales</taxon>
        <taxon>Mycosphaerellaceae</taxon>
        <taxon>Pseudocercospora</taxon>
    </lineage>
</organism>
<evidence type="ECO:0000256" key="1">
    <source>
        <dbReference type="SAM" id="MobiDB-lite"/>
    </source>
</evidence>
<sequence length="110" mass="12247">MAELTGTDHLRLENHDRGTENASDRQSRHSAKWRLEIRKRQGNSWRRWLATGICYSGVIVGSVHKGASPLAVYARVLGHEPQAKTNKDILLIVIQEPAMSLLSNPTSPPP</sequence>
<proteinExistence type="predicted"/>
<feature type="region of interest" description="Disordered" evidence="1">
    <location>
        <begin position="1"/>
        <end position="32"/>
    </location>
</feature>
<gene>
    <name evidence="2" type="ORF">AC578_5017</name>
</gene>
<name>A0A139GX14_9PEZI</name>
<evidence type="ECO:0000313" key="2">
    <source>
        <dbReference type="EMBL" id="KXS94736.1"/>
    </source>
</evidence>
<dbReference type="EMBL" id="LFZN01000263">
    <property type="protein sequence ID" value="KXS94736.1"/>
    <property type="molecule type" value="Genomic_DNA"/>
</dbReference>
<protein>
    <submittedName>
        <fullName evidence="2">Uncharacterized protein</fullName>
    </submittedName>
</protein>
<dbReference type="AlphaFoldDB" id="A0A139GX14"/>
<keyword evidence="3" id="KW-1185">Reference proteome</keyword>
<comment type="caution">
    <text evidence="2">The sequence shown here is derived from an EMBL/GenBank/DDBJ whole genome shotgun (WGS) entry which is preliminary data.</text>
</comment>
<reference evidence="2 3" key="1">
    <citation type="submission" date="2015-07" db="EMBL/GenBank/DDBJ databases">
        <title>Comparative genomics of the Sigatoka disease complex on banana suggests a link between parallel evolutionary changes in Pseudocercospora fijiensis and Pseudocercospora eumusae and increased virulence on the banana host.</title>
        <authorList>
            <person name="Chang T.-C."/>
            <person name="Salvucci A."/>
            <person name="Crous P.W."/>
            <person name="Stergiopoulos I."/>
        </authorList>
    </citation>
    <scope>NUCLEOTIDE SEQUENCE [LARGE SCALE GENOMIC DNA]</scope>
    <source>
        <strain evidence="2 3">CBS 114824</strain>
    </source>
</reference>
<dbReference type="Proteomes" id="UP000070133">
    <property type="component" value="Unassembled WGS sequence"/>
</dbReference>